<comment type="caution">
    <text evidence="2">The sequence shown here is derived from an EMBL/GenBank/DDBJ whole genome shotgun (WGS) entry which is preliminary data.</text>
</comment>
<feature type="transmembrane region" description="Helical" evidence="1">
    <location>
        <begin position="66"/>
        <end position="86"/>
    </location>
</feature>
<keyword evidence="1" id="KW-0812">Transmembrane</keyword>
<organism evidence="2 3">
    <name type="scientific">Maribacter algarum</name>
    <name type="common">ex Zhang et al. 2020</name>
    <dbReference type="NCBI Taxonomy" id="2578118"/>
    <lineage>
        <taxon>Bacteria</taxon>
        <taxon>Pseudomonadati</taxon>
        <taxon>Bacteroidota</taxon>
        <taxon>Flavobacteriia</taxon>
        <taxon>Flavobacteriales</taxon>
        <taxon>Flavobacteriaceae</taxon>
        <taxon>Maribacter</taxon>
    </lineage>
</organism>
<feature type="transmembrane region" description="Helical" evidence="1">
    <location>
        <begin position="160"/>
        <end position="180"/>
    </location>
</feature>
<dbReference type="AlphaFoldDB" id="A0A5S3QF93"/>
<dbReference type="Proteomes" id="UP000310314">
    <property type="component" value="Unassembled WGS sequence"/>
</dbReference>
<accession>A0A5S3QF93</accession>
<feature type="transmembrane region" description="Helical" evidence="1">
    <location>
        <begin position="186"/>
        <end position="205"/>
    </location>
</feature>
<feature type="transmembrane region" description="Helical" evidence="1">
    <location>
        <begin position="129"/>
        <end position="148"/>
    </location>
</feature>
<dbReference type="RefSeq" id="WP_138658805.1">
    <property type="nucleotide sequence ID" value="NZ_VATY01000003.1"/>
</dbReference>
<dbReference type="OrthoDB" id="1162022at2"/>
<dbReference type="EMBL" id="VATY01000003">
    <property type="protein sequence ID" value="TMM55937.1"/>
    <property type="molecule type" value="Genomic_DNA"/>
</dbReference>
<evidence type="ECO:0000313" key="2">
    <source>
        <dbReference type="EMBL" id="TMM55937.1"/>
    </source>
</evidence>
<keyword evidence="3" id="KW-1185">Reference proteome</keyword>
<proteinExistence type="predicted"/>
<evidence type="ECO:0000256" key="1">
    <source>
        <dbReference type="SAM" id="Phobius"/>
    </source>
</evidence>
<protein>
    <recommendedName>
        <fullName evidence="4">DUF2306 domain-containing protein</fullName>
    </recommendedName>
</protein>
<reference evidence="2 3" key="1">
    <citation type="submission" date="2019-05" db="EMBL/GenBank/DDBJ databases">
        <authorList>
            <person name="Zhang J.-Y."/>
            <person name="Feg X."/>
            <person name="Du Z.-J."/>
        </authorList>
    </citation>
    <scope>NUCLEOTIDE SEQUENCE [LARGE SCALE GENOMIC DNA]</scope>
    <source>
        <strain evidence="2 3">RZ26</strain>
    </source>
</reference>
<sequence>MEQIITIGIYIHAFFGGLGLITGIGSMAVKKGGKLHKRMGKIFSLSMITSCLIILPIAWMPGHESLFLFLISLFTIYLVLIGQRALTFKNRKKLKAHSIDLGISTAMMVFSFFMLGYGIYGLFASVPDNVLYMVFGGLGLFLTIKNFLFYKNFKQKKVAWLLTHLTHMIAGMIASITAFIVAGLKLWTITAWVLPSVIGTIYIIYWRRKTEGKIGARKTS</sequence>
<feature type="transmembrane region" description="Helical" evidence="1">
    <location>
        <begin position="6"/>
        <end position="29"/>
    </location>
</feature>
<name>A0A5S3QF93_9FLAO</name>
<evidence type="ECO:0008006" key="4">
    <source>
        <dbReference type="Google" id="ProtNLM"/>
    </source>
</evidence>
<keyword evidence="1" id="KW-1133">Transmembrane helix</keyword>
<keyword evidence="1" id="KW-0472">Membrane</keyword>
<feature type="transmembrane region" description="Helical" evidence="1">
    <location>
        <begin position="41"/>
        <end position="60"/>
    </location>
</feature>
<gene>
    <name evidence="2" type="ORF">FEE95_14930</name>
</gene>
<feature type="transmembrane region" description="Helical" evidence="1">
    <location>
        <begin position="98"/>
        <end position="123"/>
    </location>
</feature>
<evidence type="ECO:0000313" key="3">
    <source>
        <dbReference type="Proteomes" id="UP000310314"/>
    </source>
</evidence>